<comment type="caution">
    <text evidence="7">The sequence shown here is derived from an EMBL/GenBank/DDBJ whole genome shotgun (WGS) entry which is preliminary data.</text>
</comment>
<evidence type="ECO:0000259" key="6">
    <source>
        <dbReference type="PROSITE" id="PS51471"/>
    </source>
</evidence>
<dbReference type="InterPro" id="IPR026992">
    <property type="entry name" value="DIOX_N"/>
</dbReference>
<dbReference type="Gene3D" id="2.60.120.330">
    <property type="entry name" value="B-lactam Antibiotic, Isopenicillin N Synthase, Chain"/>
    <property type="match status" value="1"/>
</dbReference>
<dbReference type="InterPro" id="IPR027443">
    <property type="entry name" value="IPNS-like_sf"/>
</dbReference>
<name>A0AAD4JJE0_PERFH</name>
<dbReference type="Pfam" id="PF03171">
    <property type="entry name" value="2OG-FeII_Oxy"/>
    <property type="match status" value="1"/>
</dbReference>
<organism evidence="7 8">
    <name type="scientific">Perilla frutescens var. hirtella</name>
    <name type="common">Perilla citriodora</name>
    <name type="synonym">Perilla setoyensis</name>
    <dbReference type="NCBI Taxonomy" id="608512"/>
    <lineage>
        <taxon>Eukaryota</taxon>
        <taxon>Viridiplantae</taxon>
        <taxon>Streptophyta</taxon>
        <taxon>Embryophyta</taxon>
        <taxon>Tracheophyta</taxon>
        <taxon>Spermatophyta</taxon>
        <taxon>Magnoliopsida</taxon>
        <taxon>eudicotyledons</taxon>
        <taxon>Gunneridae</taxon>
        <taxon>Pentapetalae</taxon>
        <taxon>asterids</taxon>
        <taxon>lamiids</taxon>
        <taxon>Lamiales</taxon>
        <taxon>Lamiaceae</taxon>
        <taxon>Nepetoideae</taxon>
        <taxon>Elsholtzieae</taxon>
        <taxon>Perilla</taxon>
    </lineage>
</organism>
<reference evidence="7 8" key="1">
    <citation type="journal article" date="2021" name="Nat. Commun.">
        <title>Incipient diploidization of the medicinal plant Perilla within 10,000 years.</title>
        <authorList>
            <person name="Zhang Y."/>
            <person name="Shen Q."/>
            <person name="Leng L."/>
            <person name="Zhang D."/>
            <person name="Chen S."/>
            <person name="Shi Y."/>
            <person name="Ning Z."/>
            <person name="Chen S."/>
        </authorList>
    </citation>
    <scope>NUCLEOTIDE SEQUENCE [LARGE SCALE GENOMIC DNA]</scope>
    <source>
        <strain evidence="8">cv. PC099</strain>
    </source>
</reference>
<dbReference type="PROSITE" id="PS51471">
    <property type="entry name" value="FE2OG_OXY"/>
    <property type="match status" value="1"/>
</dbReference>
<dbReference type="AlphaFoldDB" id="A0AAD4JJE0"/>
<sequence length="358" mass="40281">MESKARMEGRSLKVPSVQELLQKEKLRSVPSRYVRPELTAFSNVPSSSQIPVIDMLNLLDVDSDSMESELRKLHEACQEWGFFQLINHGVEAEAEKMIKFEVQEFFNLPMEEKEKFRQQEDDVEGYGQVFVVSEEQKLDWGDMFFVTTFPTYLRKPHLIPNLSAPFRDAIDAYGAEVKTLAMKILGFMEKALGMKSEEMERVVFGEGMQTMRMNYYPPCPQPELVTGLSPHSDGVGLTILLQANEIEGLQVKKAGAWIPVSPLPNAFVVNIGDILEIASNGVYRSVEHRATVNSEKERLSIATFLNPAIDNDIGPAPSLVSLQTPAKFKTISAVEYLKGLFSKELKGKSYVDLLRIPN</sequence>
<proteinExistence type="inferred from homology"/>
<dbReference type="SUPFAM" id="SSF51197">
    <property type="entry name" value="Clavaminate synthase-like"/>
    <property type="match status" value="1"/>
</dbReference>
<keyword evidence="8" id="KW-1185">Reference proteome</keyword>
<evidence type="ECO:0000256" key="4">
    <source>
        <dbReference type="ARBA" id="ARBA00023004"/>
    </source>
</evidence>
<dbReference type="GO" id="GO:0009805">
    <property type="term" value="P:coumarin biosynthetic process"/>
    <property type="evidence" value="ECO:0007669"/>
    <property type="project" value="UniProtKB-ARBA"/>
</dbReference>
<evidence type="ECO:0000313" key="7">
    <source>
        <dbReference type="EMBL" id="KAH6834198.1"/>
    </source>
</evidence>
<evidence type="ECO:0000256" key="3">
    <source>
        <dbReference type="ARBA" id="ARBA00023002"/>
    </source>
</evidence>
<dbReference type="InterPro" id="IPR005123">
    <property type="entry name" value="Oxoglu/Fe-dep_dioxygenase_dom"/>
</dbReference>
<dbReference type="InterPro" id="IPR044861">
    <property type="entry name" value="IPNS-like_FE2OG_OXY"/>
</dbReference>
<evidence type="ECO:0000256" key="2">
    <source>
        <dbReference type="ARBA" id="ARBA00022723"/>
    </source>
</evidence>
<accession>A0AAD4JJE0</accession>
<dbReference type="InterPro" id="IPR050295">
    <property type="entry name" value="Plant_2OG-oxidoreductases"/>
</dbReference>
<evidence type="ECO:0000313" key="8">
    <source>
        <dbReference type="Proteomes" id="UP001190926"/>
    </source>
</evidence>
<dbReference type="Proteomes" id="UP001190926">
    <property type="component" value="Unassembled WGS sequence"/>
</dbReference>
<protein>
    <submittedName>
        <fullName evidence="7">Senescence-related gene 1 protein</fullName>
    </submittedName>
</protein>
<dbReference type="FunFam" id="2.60.120.330:FF:000001">
    <property type="entry name" value="Protein SRG1"/>
    <property type="match status" value="1"/>
</dbReference>
<dbReference type="GO" id="GO:0046872">
    <property type="term" value="F:metal ion binding"/>
    <property type="evidence" value="ECO:0007669"/>
    <property type="project" value="UniProtKB-KW"/>
</dbReference>
<dbReference type="GO" id="GO:0002238">
    <property type="term" value="P:response to molecule of fungal origin"/>
    <property type="evidence" value="ECO:0007669"/>
    <property type="project" value="UniProtKB-ARBA"/>
</dbReference>
<dbReference type="PANTHER" id="PTHR47991">
    <property type="entry name" value="OXOGLUTARATE/IRON-DEPENDENT DIOXYGENASE"/>
    <property type="match status" value="1"/>
</dbReference>
<feature type="domain" description="Fe2OG dioxygenase" evidence="6">
    <location>
        <begin position="207"/>
        <end position="307"/>
    </location>
</feature>
<keyword evidence="2 5" id="KW-0479">Metal-binding</keyword>
<evidence type="ECO:0000256" key="1">
    <source>
        <dbReference type="ARBA" id="ARBA00008056"/>
    </source>
</evidence>
<gene>
    <name evidence="7" type="ORF">C2S53_020584</name>
</gene>
<keyword evidence="4 5" id="KW-0408">Iron</keyword>
<dbReference type="EMBL" id="SDAM02000053">
    <property type="protein sequence ID" value="KAH6834198.1"/>
    <property type="molecule type" value="Genomic_DNA"/>
</dbReference>
<keyword evidence="3 5" id="KW-0560">Oxidoreductase</keyword>
<comment type="similarity">
    <text evidence="1 5">Belongs to the iron/ascorbate-dependent oxidoreductase family.</text>
</comment>
<dbReference type="Pfam" id="PF14226">
    <property type="entry name" value="DIOX_N"/>
    <property type="match status" value="1"/>
</dbReference>
<evidence type="ECO:0000256" key="5">
    <source>
        <dbReference type="RuleBase" id="RU003682"/>
    </source>
</evidence>
<dbReference type="GO" id="GO:0016706">
    <property type="term" value="F:2-oxoglutarate-dependent dioxygenase activity"/>
    <property type="evidence" value="ECO:0007669"/>
    <property type="project" value="UniProtKB-ARBA"/>
</dbReference>